<dbReference type="InterPro" id="IPR013307">
    <property type="entry name" value="Superantigen_bac"/>
</dbReference>
<evidence type="ECO:0000259" key="2">
    <source>
        <dbReference type="Pfam" id="PF02876"/>
    </source>
</evidence>
<dbReference type="InterPro" id="IPR006123">
    <property type="entry name" value="Toxin_b-grasp_Staph/Strep"/>
</dbReference>
<evidence type="ECO:0000313" key="5">
    <source>
        <dbReference type="Proteomes" id="UP001065705"/>
    </source>
</evidence>
<dbReference type="InterPro" id="IPR008375">
    <property type="entry name" value="Staph_exotoxin"/>
</dbReference>
<accession>A0ABD7TSX6</accession>
<evidence type="ECO:0000259" key="3">
    <source>
        <dbReference type="Pfam" id="PF09199"/>
    </source>
</evidence>
<reference evidence="4" key="1">
    <citation type="submission" date="2022-03" db="EMBL/GenBank/DDBJ databases">
        <title>Comparative Genomics of East African Camel-Associated Staphylococcaceae spp.: Diversity and Inheritance of Traits Involved in Host-Pathogen Interactions.</title>
        <authorList>
            <person name="Akarsu H."/>
            <person name="Liljander A."/>
            <person name="Younan M."/>
            <person name="Brodard I."/>
            <person name="Glucks I."/>
            <person name="Labroussaa F."/>
            <person name="Overesch G."/>
            <person name="Kuhnert P."/>
            <person name="Perreten V."/>
            <person name="Drexler J.F."/>
            <person name="Corman V.M."/>
            <person name="Falquet L."/>
            <person name="Jores J."/>
        </authorList>
    </citation>
    <scope>NUCLEOTIDE SEQUENCE</scope>
    <source>
        <strain evidence="4">IVB6197</strain>
    </source>
</reference>
<dbReference type="InterPro" id="IPR006126">
    <property type="entry name" value="Staph/Strept_toxin_CS"/>
</dbReference>
<feature type="domain" description="Staphylococcal/Streptococcal toxin beta-grasp" evidence="2">
    <location>
        <begin position="144"/>
        <end position="233"/>
    </location>
</feature>
<comment type="similarity">
    <text evidence="1">Belongs to the staphylococcal/streptococcal toxin family.</text>
</comment>
<dbReference type="Gene3D" id="3.10.20.120">
    <property type="match status" value="1"/>
</dbReference>
<protein>
    <submittedName>
        <fullName evidence="4">Superantigen-like protein</fullName>
    </submittedName>
</protein>
<dbReference type="PRINTS" id="PR01898">
    <property type="entry name" value="SAGSUPRFAMLY"/>
</dbReference>
<dbReference type="EMBL" id="CP094809">
    <property type="protein sequence ID" value="UXU57318.1"/>
    <property type="molecule type" value="Genomic_DNA"/>
</dbReference>
<dbReference type="PROSITE" id="PS00278">
    <property type="entry name" value="STAPH_STREP_TOXIN_2"/>
    <property type="match status" value="1"/>
</dbReference>
<dbReference type="SUPFAM" id="SSF50203">
    <property type="entry name" value="Bacterial enterotoxins"/>
    <property type="match status" value="1"/>
</dbReference>
<dbReference type="PRINTS" id="PR01501">
    <property type="entry name" value="TOXICSSTOXIN"/>
</dbReference>
<dbReference type="RefSeq" id="WP_262618472.1">
    <property type="nucleotide sequence ID" value="NZ_CP094808.1"/>
</dbReference>
<dbReference type="Gene3D" id="2.40.50.110">
    <property type="match status" value="1"/>
</dbReference>
<dbReference type="PRINTS" id="PR01800">
    <property type="entry name" value="STAPHEXOTOXN"/>
</dbReference>
<sequence length="233" mass="26335">MKLSSIAKASLALGILTTGVITTNAQSASAETPKQQTKSQEDKAYQTVKKYYTNGYSELHNVNAFRAPKRENVVVVKKDNITTAIHLKGIDKDLYNANLTGVDVFVVNENSPGKKVVKTIGGLSKTNKGPYYDYVGSPVLTLFNGKTNKITTMPYFIYKEQVTLKELDFKIRKVLRQKYDLYEYGPSNGYIRIHMKGDKPNDYYTFQLNKVLEEHRMGIVVDTTKIDRITVNM</sequence>
<dbReference type="Pfam" id="PF02876">
    <property type="entry name" value="Stap_Strp_tox_C"/>
    <property type="match status" value="1"/>
</dbReference>
<evidence type="ECO:0000256" key="1">
    <source>
        <dbReference type="ARBA" id="ARBA00008401"/>
    </source>
</evidence>
<evidence type="ECO:0000313" key="4">
    <source>
        <dbReference type="EMBL" id="UXU57318.1"/>
    </source>
</evidence>
<name>A0ABD7TSX6_9STAP</name>
<dbReference type="InterPro" id="IPR015282">
    <property type="entry name" value="SSL_OB"/>
</dbReference>
<gene>
    <name evidence="4" type="ORF">MUA95_00375</name>
</gene>
<dbReference type="SUPFAM" id="SSF54334">
    <property type="entry name" value="Superantigen toxins, C-terminal domain"/>
    <property type="match status" value="1"/>
</dbReference>
<dbReference type="InterPro" id="IPR016091">
    <property type="entry name" value="SuperAg_toxin_C"/>
</dbReference>
<dbReference type="Pfam" id="PF09199">
    <property type="entry name" value="SSL_OB"/>
    <property type="match status" value="1"/>
</dbReference>
<proteinExistence type="inferred from homology"/>
<organism evidence="4 5">
    <name type="scientific">Staphylococcus agnetis</name>
    <dbReference type="NCBI Taxonomy" id="985762"/>
    <lineage>
        <taxon>Bacteria</taxon>
        <taxon>Bacillati</taxon>
        <taxon>Bacillota</taxon>
        <taxon>Bacilli</taxon>
        <taxon>Bacillales</taxon>
        <taxon>Staphylococcaceae</taxon>
        <taxon>Staphylococcus</taxon>
    </lineage>
</organism>
<dbReference type="AlphaFoldDB" id="A0ABD7TSX6"/>
<feature type="domain" description="Staphylococcal superantigen-like OB-fold" evidence="3">
    <location>
        <begin position="48"/>
        <end position="127"/>
    </location>
</feature>
<dbReference type="Proteomes" id="UP001065705">
    <property type="component" value="Chromosome"/>
</dbReference>
<dbReference type="InterPro" id="IPR008992">
    <property type="entry name" value="Enterotoxin"/>
</dbReference>